<comment type="caution">
    <text evidence="2">The sequence shown here is derived from an EMBL/GenBank/DDBJ whole genome shotgun (WGS) entry which is preliminary data.</text>
</comment>
<accession>A0A6V8L9Y0</accession>
<reference evidence="2 3" key="2">
    <citation type="submission" date="2020-03" db="EMBL/GenBank/DDBJ databases">
        <authorList>
            <person name="Ichikawa N."/>
            <person name="Kimura A."/>
            <person name="Kitahashi Y."/>
            <person name="Uohara A."/>
        </authorList>
    </citation>
    <scope>NUCLEOTIDE SEQUENCE [LARGE SCALE GENOMIC DNA]</scope>
    <source>
        <strain evidence="2 3">NBRC 108638</strain>
    </source>
</reference>
<dbReference type="EMBL" id="BLPG01000001">
    <property type="protein sequence ID" value="GFJ91601.1"/>
    <property type="molecule type" value="Genomic_DNA"/>
</dbReference>
<gene>
    <name evidence="2" type="ORF">Prum_052430</name>
</gene>
<sequence>MTWEQLGGGRTTVQTSVGPVAYRESGEGRPVLFLHGLLTDGHYWDRVTPSVRDARVIVPDMPFGSHRSAMHPAADLTPPGLAALVVELIDRLELERVTLVAGDFGGAVAQLVATTHGDRLDALVLHSCDAFDHFFPPTFWYLQAFGYLPPGVLWLAGQGQKLPGAHKQPLVFGRVQKRPVPAELARYWRQPFLTDRAVRRDVVKVLRGVDRRHTNAAAKRLPAFDRPVRLVWGDTGRVFPIADGRKLAAMIPTATLTVVPDSYAHVAIDAPDVMASEINDMLSARPGA</sequence>
<evidence type="ECO:0000313" key="2">
    <source>
        <dbReference type="EMBL" id="GFJ91601.1"/>
    </source>
</evidence>
<dbReference type="Gene3D" id="3.40.50.1820">
    <property type="entry name" value="alpha/beta hydrolase"/>
    <property type="match status" value="1"/>
</dbReference>
<dbReference type="SUPFAM" id="SSF53474">
    <property type="entry name" value="alpha/beta-Hydrolases"/>
    <property type="match status" value="1"/>
</dbReference>
<evidence type="ECO:0000313" key="3">
    <source>
        <dbReference type="Proteomes" id="UP000482960"/>
    </source>
</evidence>
<dbReference type="AlphaFoldDB" id="A0A6V8L9Y0"/>
<dbReference type="InterPro" id="IPR029058">
    <property type="entry name" value="AB_hydrolase_fold"/>
</dbReference>
<protein>
    <submittedName>
        <fullName evidence="2">Alpha/beta hydrolase</fullName>
    </submittedName>
</protein>
<dbReference type="PRINTS" id="PR00111">
    <property type="entry name" value="ABHYDROLASE"/>
</dbReference>
<feature type="domain" description="AB hydrolase-1" evidence="1">
    <location>
        <begin position="30"/>
        <end position="270"/>
    </location>
</feature>
<name>A0A6V8L9Y0_9ACTN</name>
<keyword evidence="2" id="KW-0378">Hydrolase</keyword>
<dbReference type="PANTHER" id="PTHR43798">
    <property type="entry name" value="MONOACYLGLYCEROL LIPASE"/>
    <property type="match status" value="1"/>
</dbReference>
<evidence type="ECO:0000259" key="1">
    <source>
        <dbReference type="Pfam" id="PF00561"/>
    </source>
</evidence>
<dbReference type="GO" id="GO:0016787">
    <property type="term" value="F:hydrolase activity"/>
    <property type="evidence" value="ECO:0007669"/>
    <property type="project" value="UniProtKB-KW"/>
</dbReference>
<dbReference type="InterPro" id="IPR050266">
    <property type="entry name" value="AB_hydrolase_sf"/>
</dbReference>
<dbReference type="Proteomes" id="UP000482960">
    <property type="component" value="Unassembled WGS sequence"/>
</dbReference>
<proteinExistence type="predicted"/>
<organism evidence="2 3">
    <name type="scientific">Phytohabitans rumicis</name>
    <dbReference type="NCBI Taxonomy" id="1076125"/>
    <lineage>
        <taxon>Bacteria</taxon>
        <taxon>Bacillati</taxon>
        <taxon>Actinomycetota</taxon>
        <taxon>Actinomycetes</taxon>
        <taxon>Micromonosporales</taxon>
        <taxon>Micromonosporaceae</taxon>
    </lineage>
</organism>
<dbReference type="Pfam" id="PF00561">
    <property type="entry name" value="Abhydrolase_1"/>
    <property type="match status" value="1"/>
</dbReference>
<dbReference type="InterPro" id="IPR000073">
    <property type="entry name" value="AB_hydrolase_1"/>
</dbReference>
<reference evidence="2 3" key="1">
    <citation type="submission" date="2020-03" db="EMBL/GenBank/DDBJ databases">
        <title>Whole genome shotgun sequence of Phytohabitans rumicis NBRC 108638.</title>
        <authorList>
            <person name="Komaki H."/>
            <person name="Tamura T."/>
        </authorList>
    </citation>
    <scope>NUCLEOTIDE SEQUENCE [LARGE SCALE GENOMIC DNA]</scope>
    <source>
        <strain evidence="2 3">NBRC 108638</strain>
    </source>
</reference>
<dbReference type="RefSeq" id="WP_173078649.1">
    <property type="nucleotide sequence ID" value="NZ_BAABJB010000004.1"/>
</dbReference>
<keyword evidence="3" id="KW-1185">Reference proteome</keyword>